<keyword evidence="8" id="KW-0275">Fatty acid biosynthesis</keyword>
<protein>
    <recommendedName>
        <fullName evidence="8">3-oxoacyl-[acyl-carrier-protein] reductase</fullName>
        <ecNumber evidence="8">1.1.1.100</ecNumber>
    </recommendedName>
</protein>
<dbReference type="FunFam" id="3.40.50.720:FF:000115">
    <property type="entry name" value="3-oxoacyl-[acyl-carrier-protein] reductase FabG"/>
    <property type="match status" value="1"/>
</dbReference>
<dbReference type="NCBIfam" id="NF005559">
    <property type="entry name" value="PRK07231.1"/>
    <property type="match status" value="1"/>
</dbReference>
<evidence type="ECO:0000256" key="1">
    <source>
        <dbReference type="ARBA" id="ARBA00002607"/>
    </source>
</evidence>
<evidence type="ECO:0000313" key="11">
    <source>
        <dbReference type="Proteomes" id="UP000198693"/>
    </source>
</evidence>
<keyword evidence="8" id="KW-0444">Lipid biosynthesis</keyword>
<dbReference type="Gene3D" id="3.40.50.720">
    <property type="entry name" value="NAD(P)-binding Rossmann-like Domain"/>
    <property type="match status" value="1"/>
</dbReference>
<keyword evidence="8" id="KW-0443">Lipid metabolism</keyword>
<dbReference type="NCBIfam" id="TIGR01830">
    <property type="entry name" value="3oxo_ACP_reduc"/>
    <property type="match status" value="1"/>
</dbReference>
<feature type="binding site" evidence="7">
    <location>
        <position position="89"/>
    </location>
    <ligand>
        <name>NADP(+)</name>
        <dbReference type="ChEBI" id="CHEBI:58349"/>
    </ligand>
</feature>
<evidence type="ECO:0000256" key="5">
    <source>
        <dbReference type="ARBA" id="ARBA00048508"/>
    </source>
</evidence>
<dbReference type="PRINTS" id="PR00081">
    <property type="entry name" value="GDHRDH"/>
</dbReference>
<dbReference type="InterPro" id="IPR002347">
    <property type="entry name" value="SDR_fam"/>
</dbReference>
<comment type="function">
    <text evidence="1 8">Catalyzes the NADPH-dependent reduction of beta-ketoacyl-ACP substrates to beta-hydroxyacyl-ACP products, the first reductive step in the elongation cycle of fatty acid biosynthesis.</text>
</comment>
<dbReference type="Proteomes" id="UP000198693">
    <property type="component" value="Unassembled WGS sequence"/>
</dbReference>
<dbReference type="Pfam" id="PF13561">
    <property type="entry name" value="adh_short_C2"/>
    <property type="match status" value="1"/>
</dbReference>
<evidence type="ECO:0000256" key="7">
    <source>
        <dbReference type="PIRSR" id="PIRSR611284-2"/>
    </source>
</evidence>
<keyword evidence="4 8" id="KW-0560">Oxidoreductase</keyword>
<accession>A0A1I7J9C8</accession>
<evidence type="ECO:0000313" key="10">
    <source>
        <dbReference type="EMBL" id="SFU81799.1"/>
    </source>
</evidence>
<dbReference type="PANTHER" id="PTHR42879">
    <property type="entry name" value="3-OXOACYL-(ACYL-CARRIER-PROTEIN) REDUCTASE"/>
    <property type="match status" value="1"/>
</dbReference>
<dbReference type="RefSeq" id="WP_089796524.1">
    <property type="nucleotide sequence ID" value="NZ_FPBP01000009.1"/>
</dbReference>
<dbReference type="UniPathway" id="UPA00094"/>
<feature type="active site" description="Proton acceptor" evidence="6">
    <location>
        <position position="154"/>
    </location>
</feature>
<feature type="binding site" evidence="7">
    <location>
        <position position="187"/>
    </location>
    <ligand>
        <name>NADP(+)</name>
        <dbReference type="ChEBI" id="CHEBI:58349"/>
    </ligand>
</feature>
<dbReference type="PRINTS" id="PR00080">
    <property type="entry name" value="SDRFAMILY"/>
</dbReference>
<dbReference type="AlphaFoldDB" id="A0A1I7J9C8"/>
<dbReference type="GO" id="GO:0006633">
    <property type="term" value="P:fatty acid biosynthetic process"/>
    <property type="evidence" value="ECO:0007669"/>
    <property type="project" value="UniProtKB-UniPathway"/>
</dbReference>
<dbReference type="PROSITE" id="PS00061">
    <property type="entry name" value="ADH_SHORT"/>
    <property type="match status" value="1"/>
</dbReference>
<comment type="similarity">
    <text evidence="2 8">Belongs to the short-chain dehydrogenases/reductases (SDR) family.</text>
</comment>
<dbReference type="InterPro" id="IPR050259">
    <property type="entry name" value="SDR"/>
</dbReference>
<dbReference type="InterPro" id="IPR011284">
    <property type="entry name" value="3oxo_ACP_reduc"/>
</dbReference>
<comment type="catalytic activity">
    <reaction evidence="5 8">
        <text>a (3R)-hydroxyacyl-[ACP] + NADP(+) = a 3-oxoacyl-[ACP] + NADPH + H(+)</text>
        <dbReference type="Rhea" id="RHEA:17397"/>
        <dbReference type="Rhea" id="RHEA-COMP:9916"/>
        <dbReference type="Rhea" id="RHEA-COMP:9945"/>
        <dbReference type="ChEBI" id="CHEBI:15378"/>
        <dbReference type="ChEBI" id="CHEBI:57783"/>
        <dbReference type="ChEBI" id="CHEBI:58349"/>
        <dbReference type="ChEBI" id="CHEBI:78776"/>
        <dbReference type="ChEBI" id="CHEBI:78827"/>
        <dbReference type="EC" id="1.1.1.100"/>
    </reaction>
</comment>
<reference evidence="11" key="1">
    <citation type="submission" date="2016-10" db="EMBL/GenBank/DDBJ databases">
        <authorList>
            <person name="Varghese N."/>
            <person name="Submissions S."/>
        </authorList>
    </citation>
    <scope>NUCLEOTIDE SEQUENCE [LARGE SCALE GENOMIC DNA]</scope>
    <source>
        <strain evidence="11">CGMCC 1.6981</strain>
    </source>
</reference>
<dbReference type="GO" id="GO:0004316">
    <property type="term" value="F:3-oxoacyl-[acyl-carrier-protein] reductase (NADPH) activity"/>
    <property type="evidence" value="ECO:0007669"/>
    <property type="project" value="UniProtKB-UniRule"/>
</dbReference>
<evidence type="ECO:0000259" key="9">
    <source>
        <dbReference type="SMART" id="SM00822"/>
    </source>
</evidence>
<dbReference type="InterPro" id="IPR020904">
    <property type="entry name" value="Sc_DH/Rdtase_CS"/>
</dbReference>
<dbReference type="CDD" id="cd05333">
    <property type="entry name" value="BKR_SDR_c"/>
    <property type="match status" value="1"/>
</dbReference>
<dbReference type="InterPro" id="IPR057326">
    <property type="entry name" value="KR_dom"/>
</dbReference>
<dbReference type="EMBL" id="FPBP01000009">
    <property type="protein sequence ID" value="SFU81799.1"/>
    <property type="molecule type" value="Genomic_DNA"/>
</dbReference>
<comment type="pathway">
    <text evidence="8">Lipid metabolism; fatty acid biosynthesis.</text>
</comment>
<dbReference type="PANTHER" id="PTHR42879:SF2">
    <property type="entry name" value="3-OXOACYL-[ACYL-CARRIER-PROTEIN] REDUCTASE FABG"/>
    <property type="match status" value="1"/>
</dbReference>
<dbReference type="OrthoDB" id="9804774at2"/>
<evidence type="ECO:0000256" key="2">
    <source>
        <dbReference type="ARBA" id="ARBA00006484"/>
    </source>
</evidence>
<dbReference type="NCBIfam" id="NF004198">
    <property type="entry name" value="PRK05653.1-3"/>
    <property type="match status" value="1"/>
</dbReference>
<dbReference type="SUPFAM" id="SSF51735">
    <property type="entry name" value="NAD(P)-binding Rossmann-fold domains"/>
    <property type="match status" value="1"/>
</dbReference>
<proteinExistence type="inferred from homology"/>
<keyword evidence="11" id="KW-1185">Reference proteome</keyword>
<name>A0A1I7J9C8_9GAMM</name>
<comment type="subunit">
    <text evidence="8">Homotetramer.</text>
</comment>
<dbReference type="InterPro" id="IPR036291">
    <property type="entry name" value="NAD(P)-bd_dom_sf"/>
</dbReference>
<dbReference type="GO" id="GO:0051287">
    <property type="term" value="F:NAD binding"/>
    <property type="evidence" value="ECO:0007669"/>
    <property type="project" value="UniProtKB-UniRule"/>
</dbReference>
<evidence type="ECO:0000256" key="6">
    <source>
        <dbReference type="PIRSR" id="PIRSR611284-1"/>
    </source>
</evidence>
<keyword evidence="3 7" id="KW-0521">NADP</keyword>
<gene>
    <name evidence="10" type="ORF">SAMN04487955_109182</name>
</gene>
<evidence type="ECO:0000256" key="3">
    <source>
        <dbReference type="ARBA" id="ARBA00022857"/>
    </source>
</evidence>
<feature type="domain" description="Ketoreductase" evidence="9">
    <location>
        <begin position="6"/>
        <end position="185"/>
    </location>
</feature>
<dbReference type="EC" id="1.1.1.100" evidence="8"/>
<sequence>MKLFERVAVVTGAGRGLGAAMARRLAEDGARVVIVDINGEDAERAAVELVQDGHEAVAEACDVTSRQQVAEVMQRVNERFGRLDILVNNAGITRDASFFKITDDQWRTVLDVNLTSMFICTQEAARYMVEKQSGRVICISSLSGNEGNFGQANYSAAKAGVIGFVKSLSKELARKGVLINAVSPGFIETEMTVQIPEKVRDKLIARVPQGRGGQPEEVAGVVAFLCSDDAAYVNGQTLNVNGGMYV</sequence>
<evidence type="ECO:0000256" key="4">
    <source>
        <dbReference type="ARBA" id="ARBA00023002"/>
    </source>
</evidence>
<dbReference type="SMART" id="SM00822">
    <property type="entry name" value="PKS_KR"/>
    <property type="match status" value="1"/>
</dbReference>
<dbReference type="STRING" id="463301.SAMN04487955_109182"/>
<feature type="binding site" evidence="7">
    <location>
        <begin position="154"/>
        <end position="158"/>
    </location>
    <ligand>
        <name>NADP(+)</name>
        <dbReference type="ChEBI" id="CHEBI:58349"/>
    </ligand>
</feature>
<feature type="binding site" evidence="7">
    <location>
        <begin position="12"/>
        <end position="15"/>
    </location>
    <ligand>
        <name>NADP(+)</name>
        <dbReference type="ChEBI" id="CHEBI:58349"/>
    </ligand>
</feature>
<dbReference type="NCBIfam" id="NF009466">
    <property type="entry name" value="PRK12826.1-2"/>
    <property type="match status" value="1"/>
</dbReference>
<keyword evidence="8" id="KW-0276">Fatty acid metabolism</keyword>
<evidence type="ECO:0000256" key="8">
    <source>
        <dbReference type="RuleBase" id="RU366074"/>
    </source>
</evidence>
<organism evidence="10 11">
    <name type="scientific">Halomonas korlensis</name>
    <dbReference type="NCBI Taxonomy" id="463301"/>
    <lineage>
        <taxon>Bacteria</taxon>
        <taxon>Pseudomonadati</taxon>
        <taxon>Pseudomonadota</taxon>
        <taxon>Gammaproteobacteria</taxon>
        <taxon>Oceanospirillales</taxon>
        <taxon>Halomonadaceae</taxon>
        <taxon>Halomonas</taxon>
    </lineage>
</organism>